<sequence length="226" mass="25967">MGKLLMINTNSALDFPAVWYHGTSNIEVSNIQGGIDLSKGRKLVDFGPGFYLTSNREQAVTQAVRKVNQHNAAEQRKFLKERRSGRFYRRKFARQGAVLTYTLSNDQLAACPNQQFFNAMNEDWGSFVLGNRCNNPEILDIQFHNRDHFYDFVYGPLADGFQIPTLIGYVENDEMSAEQFFEEIRDVYDFPELNQLSIHTPQAIGCFLLKDEVDYIETSRNVGSQR</sequence>
<protein>
    <recommendedName>
        <fullName evidence="3">DUF3990 domain-containing protein</fullName>
    </recommendedName>
</protein>
<dbReference type="InterPro" id="IPR025051">
    <property type="entry name" value="DUF3990"/>
</dbReference>
<dbReference type="AlphaFoldDB" id="A0A3D8WTT9"/>
<dbReference type="Pfam" id="PF13151">
    <property type="entry name" value="DUF3990"/>
    <property type="match status" value="1"/>
</dbReference>
<organism evidence="1 2">
    <name type="scientific">Priestia megaterium</name>
    <name type="common">Bacillus megaterium</name>
    <dbReference type="NCBI Taxonomy" id="1404"/>
    <lineage>
        <taxon>Bacteria</taxon>
        <taxon>Bacillati</taxon>
        <taxon>Bacillota</taxon>
        <taxon>Bacilli</taxon>
        <taxon>Bacillales</taxon>
        <taxon>Bacillaceae</taxon>
        <taxon>Priestia</taxon>
    </lineage>
</organism>
<accession>A0A3D8WTT9</accession>
<evidence type="ECO:0008006" key="3">
    <source>
        <dbReference type="Google" id="ProtNLM"/>
    </source>
</evidence>
<dbReference type="Proteomes" id="UP000256519">
    <property type="component" value="Unassembled WGS sequence"/>
</dbReference>
<evidence type="ECO:0000313" key="2">
    <source>
        <dbReference type="Proteomes" id="UP000256519"/>
    </source>
</evidence>
<gene>
    <name evidence="1" type="ORF">C3744_29465</name>
</gene>
<proteinExistence type="predicted"/>
<dbReference type="EMBL" id="PQWM01000077">
    <property type="protein sequence ID" value="RDZ05533.1"/>
    <property type="molecule type" value="Genomic_DNA"/>
</dbReference>
<name>A0A3D8WTT9_PRIMG</name>
<reference evidence="1 2" key="1">
    <citation type="journal article" date="2018" name="Appl. Environ. Microbiol.">
        <title>Antimicrobial susceptibility testing and tentative epidemiological cut-off values of five Bacillus species relevant for use as animal feed additives or for plant protection.</title>
        <authorList>
            <person name="Agerso Y."/>
            <person name="Stuer-Lauridsen B."/>
            <person name="Bjerre K."/>
            <person name="Jensen M.G."/>
            <person name="Johansen E."/>
            <person name="Bennedsen M."/>
            <person name="Brockmann E."/>
            <person name="Nielsen B."/>
        </authorList>
    </citation>
    <scope>NUCLEOTIDE SEQUENCE [LARGE SCALE GENOMIC DNA]</scope>
    <source>
        <strain evidence="1 2">CHCC20162</strain>
    </source>
</reference>
<evidence type="ECO:0000313" key="1">
    <source>
        <dbReference type="EMBL" id="RDZ05533.1"/>
    </source>
</evidence>
<comment type="caution">
    <text evidence="1">The sequence shown here is derived from an EMBL/GenBank/DDBJ whole genome shotgun (WGS) entry which is preliminary data.</text>
</comment>